<sequence>MPVPDASNPTGDKGEIRALNRNYYSILRLSLNQQRFVALPVLLVMAMMIIFSGAGSAAAANAAGAPELDAKSAILMDASTGQVLYELDADTARAPASMTKMMTEYLVFKAIEEGKLSWDQTITVQENAAKQIGSRVFLAVGDKHTVEDLYKAMAIGSANDATVQLAETVAGSEEAFAKLMNEAAVELGMTNSHFINSTGLDRADMPEAYRPTSIEGETVMSARDSALLAYHILKDYPEFLEYSKIPSFKFRERDADPVINYNWMLESNASVTNFKKFAYEGVDGLKTGHTSNAGNCFTGTALRNGTRLIAVVMGVPGGMNDGKRFLETAKLFDYGFGSFEKQTVVAAKAVVTEHETFKVKKGASKKVNVVTATDITILVPKGSKVEPTVTEATPLTEPLLAPIKSGDKVGSVTYTYKDPSTQDDKNVTIDLVAADDVKKAGWFKLMLRAIGDFFSSLFKGIVDLF</sequence>
<evidence type="ECO:0000313" key="19">
    <source>
        <dbReference type="Proteomes" id="UP000310636"/>
    </source>
</evidence>
<evidence type="ECO:0000256" key="6">
    <source>
        <dbReference type="ARBA" id="ARBA00022670"/>
    </source>
</evidence>
<feature type="domain" description="Peptidase S11 D-Ala-D-Ala carboxypeptidase A C-terminal" evidence="17">
    <location>
        <begin position="339"/>
        <end position="439"/>
    </location>
</feature>
<name>A0A4S4BEG8_9BACL</name>
<evidence type="ECO:0000256" key="2">
    <source>
        <dbReference type="ARBA" id="ARBA00004752"/>
    </source>
</evidence>
<keyword evidence="9" id="KW-0133">Cell shape</keyword>
<feature type="transmembrane region" description="Helical" evidence="16">
    <location>
        <begin position="36"/>
        <end position="59"/>
    </location>
</feature>
<dbReference type="GO" id="GO:0009252">
    <property type="term" value="P:peptidoglycan biosynthetic process"/>
    <property type="evidence" value="ECO:0007669"/>
    <property type="project" value="UniProtKB-UniPathway"/>
</dbReference>
<comment type="similarity">
    <text evidence="3 15">Belongs to the peptidase S11 family.</text>
</comment>
<dbReference type="InterPro" id="IPR012907">
    <property type="entry name" value="Peptidase_S11_C"/>
</dbReference>
<organism evidence="18 19">
    <name type="scientific">Cohnella fermenti</name>
    <dbReference type="NCBI Taxonomy" id="2565925"/>
    <lineage>
        <taxon>Bacteria</taxon>
        <taxon>Bacillati</taxon>
        <taxon>Bacillota</taxon>
        <taxon>Bacilli</taxon>
        <taxon>Bacillales</taxon>
        <taxon>Paenibacillaceae</taxon>
        <taxon>Cohnella</taxon>
    </lineage>
</organism>
<keyword evidence="5 18" id="KW-0121">Carboxypeptidase</keyword>
<dbReference type="GO" id="GO:0006508">
    <property type="term" value="P:proteolysis"/>
    <property type="evidence" value="ECO:0007669"/>
    <property type="project" value="UniProtKB-KW"/>
</dbReference>
<dbReference type="OrthoDB" id="9791132at2"/>
<dbReference type="Pfam" id="PF00768">
    <property type="entry name" value="Peptidase_S11"/>
    <property type="match status" value="1"/>
</dbReference>
<protein>
    <recommendedName>
        <fullName evidence="4">serine-type D-Ala-D-Ala carboxypeptidase</fullName>
        <ecNumber evidence="4">3.4.16.4</ecNumber>
    </recommendedName>
</protein>
<evidence type="ECO:0000256" key="8">
    <source>
        <dbReference type="ARBA" id="ARBA00022801"/>
    </source>
</evidence>
<evidence type="ECO:0000256" key="4">
    <source>
        <dbReference type="ARBA" id="ARBA00012448"/>
    </source>
</evidence>
<feature type="active site" description="Acyl-ester intermediate" evidence="13">
    <location>
        <position position="97"/>
    </location>
</feature>
<dbReference type="PRINTS" id="PR00725">
    <property type="entry name" value="DADACBPTASE1"/>
</dbReference>
<evidence type="ECO:0000256" key="13">
    <source>
        <dbReference type="PIRSR" id="PIRSR618044-1"/>
    </source>
</evidence>
<dbReference type="Gene3D" id="3.40.710.10">
    <property type="entry name" value="DD-peptidase/beta-lactamase superfamily"/>
    <property type="match status" value="1"/>
</dbReference>
<dbReference type="SUPFAM" id="SSF69189">
    <property type="entry name" value="Penicillin-binding protein associated domain"/>
    <property type="match status" value="1"/>
</dbReference>
<evidence type="ECO:0000256" key="1">
    <source>
        <dbReference type="ARBA" id="ARBA00003217"/>
    </source>
</evidence>
<keyword evidence="16" id="KW-0812">Transmembrane</keyword>
<accession>A0A4S4BEG8</accession>
<dbReference type="InterPro" id="IPR018044">
    <property type="entry name" value="Peptidase_S11"/>
</dbReference>
<evidence type="ECO:0000256" key="12">
    <source>
        <dbReference type="ARBA" id="ARBA00034000"/>
    </source>
</evidence>
<keyword evidence="16" id="KW-1133">Transmembrane helix</keyword>
<dbReference type="SMART" id="SM00936">
    <property type="entry name" value="PBP5_C"/>
    <property type="match status" value="1"/>
</dbReference>
<dbReference type="InterPro" id="IPR001967">
    <property type="entry name" value="Peptidase_S11_N"/>
</dbReference>
<keyword evidence="7" id="KW-0732">Signal</keyword>
<feature type="active site" evidence="13">
    <location>
        <position position="157"/>
    </location>
</feature>
<evidence type="ECO:0000256" key="15">
    <source>
        <dbReference type="RuleBase" id="RU004016"/>
    </source>
</evidence>
<comment type="caution">
    <text evidence="18">The sequence shown here is derived from an EMBL/GenBank/DDBJ whole genome shotgun (WGS) entry which is preliminary data.</text>
</comment>
<dbReference type="InterPro" id="IPR012338">
    <property type="entry name" value="Beta-lactam/transpept-like"/>
</dbReference>
<keyword evidence="6" id="KW-0645">Protease</keyword>
<evidence type="ECO:0000256" key="10">
    <source>
        <dbReference type="ARBA" id="ARBA00022984"/>
    </source>
</evidence>
<dbReference type="PANTHER" id="PTHR21581">
    <property type="entry name" value="D-ALANYL-D-ALANINE CARBOXYPEPTIDASE"/>
    <property type="match status" value="1"/>
</dbReference>
<evidence type="ECO:0000259" key="17">
    <source>
        <dbReference type="SMART" id="SM00936"/>
    </source>
</evidence>
<keyword evidence="16" id="KW-0472">Membrane</keyword>
<dbReference type="InterPro" id="IPR037167">
    <property type="entry name" value="Peptidase_S11_C_sf"/>
</dbReference>
<dbReference type="AlphaFoldDB" id="A0A4S4BEG8"/>
<keyword evidence="19" id="KW-1185">Reference proteome</keyword>
<keyword evidence="11" id="KW-0961">Cell wall biogenesis/degradation</keyword>
<keyword evidence="10" id="KW-0573">Peptidoglycan synthesis</keyword>
<dbReference type="Proteomes" id="UP000310636">
    <property type="component" value="Unassembled WGS sequence"/>
</dbReference>
<feature type="active site" description="Proton acceptor" evidence="13">
    <location>
        <position position="100"/>
    </location>
</feature>
<dbReference type="InterPro" id="IPR015956">
    <property type="entry name" value="Peniciliin-bd_prot_C_sf"/>
</dbReference>
<dbReference type="PANTHER" id="PTHR21581:SF11">
    <property type="entry name" value="D-ALANYL-D-ALANINE CARBOXYPEPTIDASE DACA"/>
    <property type="match status" value="1"/>
</dbReference>
<dbReference type="GO" id="GO:0071555">
    <property type="term" value="P:cell wall organization"/>
    <property type="evidence" value="ECO:0007669"/>
    <property type="project" value="UniProtKB-KW"/>
</dbReference>
<comment type="catalytic activity">
    <reaction evidence="12">
        <text>Preferential cleavage: (Ac)2-L-Lys-D-Ala-|-D-Ala. Also transpeptidation of peptidyl-alanyl moieties that are N-acyl substituents of D-alanine.</text>
        <dbReference type="EC" id="3.4.16.4"/>
    </reaction>
</comment>
<evidence type="ECO:0000256" key="3">
    <source>
        <dbReference type="ARBA" id="ARBA00007164"/>
    </source>
</evidence>
<dbReference type="GO" id="GO:0009002">
    <property type="term" value="F:serine-type D-Ala-D-Ala carboxypeptidase activity"/>
    <property type="evidence" value="ECO:0007669"/>
    <property type="project" value="UniProtKB-EC"/>
</dbReference>
<dbReference type="EC" id="3.4.16.4" evidence="4"/>
<gene>
    <name evidence="18" type="ORF">E6C55_32780</name>
</gene>
<reference evidence="18 19" key="1">
    <citation type="submission" date="2019-04" db="EMBL/GenBank/DDBJ databases">
        <title>Cohnella sp. nov. isolated from preserved vegetables.</title>
        <authorList>
            <person name="Lin S.-Y."/>
            <person name="Hung M.-H."/>
            <person name="Young C.-C."/>
        </authorList>
    </citation>
    <scope>NUCLEOTIDE SEQUENCE [LARGE SCALE GENOMIC DNA]</scope>
    <source>
        <strain evidence="18 19">CC-MHH1044</strain>
    </source>
</reference>
<evidence type="ECO:0000256" key="9">
    <source>
        <dbReference type="ARBA" id="ARBA00022960"/>
    </source>
</evidence>
<keyword evidence="8" id="KW-0378">Hydrolase</keyword>
<dbReference type="Gene3D" id="2.60.410.10">
    <property type="entry name" value="D-Ala-D-Ala carboxypeptidase, C-terminal domain"/>
    <property type="match status" value="1"/>
</dbReference>
<dbReference type="SUPFAM" id="SSF56601">
    <property type="entry name" value="beta-lactamase/transpeptidase-like"/>
    <property type="match status" value="1"/>
</dbReference>
<evidence type="ECO:0000256" key="14">
    <source>
        <dbReference type="PIRSR" id="PIRSR618044-2"/>
    </source>
</evidence>
<evidence type="ECO:0000256" key="11">
    <source>
        <dbReference type="ARBA" id="ARBA00023316"/>
    </source>
</evidence>
<comment type="pathway">
    <text evidence="2">Cell wall biogenesis; peptidoglycan biosynthesis.</text>
</comment>
<dbReference type="EMBL" id="SSOB01000081">
    <property type="protein sequence ID" value="THF72557.1"/>
    <property type="molecule type" value="Genomic_DNA"/>
</dbReference>
<evidence type="ECO:0000256" key="5">
    <source>
        <dbReference type="ARBA" id="ARBA00022645"/>
    </source>
</evidence>
<evidence type="ECO:0000256" key="16">
    <source>
        <dbReference type="SAM" id="Phobius"/>
    </source>
</evidence>
<dbReference type="Pfam" id="PF07943">
    <property type="entry name" value="PBP5_C"/>
    <property type="match status" value="1"/>
</dbReference>
<comment type="function">
    <text evidence="1">Removes C-terminal D-alanyl residues from sugar-peptide cell wall precursors.</text>
</comment>
<evidence type="ECO:0000313" key="18">
    <source>
        <dbReference type="EMBL" id="THF72557.1"/>
    </source>
</evidence>
<dbReference type="GO" id="GO:0008360">
    <property type="term" value="P:regulation of cell shape"/>
    <property type="evidence" value="ECO:0007669"/>
    <property type="project" value="UniProtKB-KW"/>
</dbReference>
<dbReference type="UniPathway" id="UPA00219"/>
<feature type="binding site" evidence="14">
    <location>
        <position position="286"/>
    </location>
    <ligand>
        <name>substrate</name>
    </ligand>
</feature>
<evidence type="ECO:0000256" key="7">
    <source>
        <dbReference type="ARBA" id="ARBA00022729"/>
    </source>
</evidence>
<proteinExistence type="inferred from homology"/>